<evidence type="ECO:0000313" key="6">
    <source>
        <dbReference type="Proteomes" id="UP000251995"/>
    </source>
</evidence>
<gene>
    <name evidence="5" type="primary">menE</name>
    <name evidence="5" type="ORF">JS278_01940</name>
</gene>
<name>A0A344UUZ8_9ACTN</name>
<organism evidence="5 6">
    <name type="scientific">Acidipropionibacterium virtanenii</name>
    <dbReference type="NCBI Taxonomy" id="2057246"/>
    <lineage>
        <taxon>Bacteria</taxon>
        <taxon>Bacillati</taxon>
        <taxon>Actinomycetota</taxon>
        <taxon>Actinomycetes</taxon>
        <taxon>Propionibacteriales</taxon>
        <taxon>Propionibacteriaceae</taxon>
        <taxon>Acidipropionibacterium</taxon>
    </lineage>
</organism>
<accession>A0A344UUZ8</accession>
<evidence type="ECO:0000259" key="4">
    <source>
        <dbReference type="Pfam" id="PF13193"/>
    </source>
</evidence>
<dbReference type="GO" id="GO:0008756">
    <property type="term" value="F:o-succinylbenzoate-CoA ligase activity"/>
    <property type="evidence" value="ECO:0007669"/>
    <property type="project" value="UniProtKB-EC"/>
</dbReference>
<feature type="domain" description="AMP-dependent synthetase/ligase" evidence="3">
    <location>
        <begin position="56"/>
        <end position="260"/>
    </location>
</feature>
<dbReference type="Pfam" id="PF13193">
    <property type="entry name" value="AMP-binding_C"/>
    <property type="match status" value="1"/>
</dbReference>
<dbReference type="RefSeq" id="WP_114045001.1">
    <property type="nucleotide sequence ID" value="NZ_CP025198.1"/>
</dbReference>
<dbReference type="InterPro" id="IPR000873">
    <property type="entry name" value="AMP-dep_synth/lig_dom"/>
</dbReference>
<keyword evidence="2 5" id="KW-0436">Ligase</keyword>
<dbReference type="PANTHER" id="PTHR43201">
    <property type="entry name" value="ACYL-COA SYNTHETASE"/>
    <property type="match status" value="1"/>
</dbReference>
<dbReference type="OrthoDB" id="9803968at2"/>
<dbReference type="InterPro" id="IPR042099">
    <property type="entry name" value="ANL_N_sf"/>
</dbReference>
<keyword evidence="6" id="KW-1185">Reference proteome</keyword>
<dbReference type="GO" id="GO:0031956">
    <property type="term" value="F:medium-chain fatty acid-CoA ligase activity"/>
    <property type="evidence" value="ECO:0007669"/>
    <property type="project" value="TreeGrafter"/>
</dbReference>
<dbReference type="InterPro" id="IPR045851">
    <property type="entry name" value="AMP-bd_C_sf"/>
</dbReference>
<dbReference type="EMBL" id="CP025198">
    <property type="protein sequence ID" value="AXE39096.1"/>
    <property type="molecule type" value="Genomic_DNA"/>
</dbReference>
<dbReference type="InterPro" id="IPR025110">
    <property type="entry name" value="AMP-bd_C"/>
</dbReference>
<reference evidence="5 6" key="1">
    <citation type="submission" date="2017-12" db="EMBL/GenBank/DDBJ databases">
        <title>The whole genome sequence of the Acidipropionibacterium virtanenii sp. nov. type strain JS278.</title>
        <authorList>
            <person name="Laine P."/>
            <person name="Deptula P."/>
            <person name="Varmanen P."/>
            <person name="Auvinen P."/>
        </authorList>
    </citation>
    <scope>NUCLEOTIDE SEQUENCE [LARGE SCALE GENOMIC DNA]</scope>
    <source>
        <strain evidence="5 6">JS278</strain>
    </source>
</reference>
<feature type="domain" description="AMP-binding enzyme C-terminal" evidence="4">
    <location>
        <begin position="312"/>
        <end position="383"/>
    </location>
</feature>
<evidence type="ECO:0000256" key="1">
    <source>
        <dbReference type="ARBA" id="ARBA00006432"/>
    </source>
</evidence>
<proteinExistence type="inferred from homology"/>
<dbReference type="SUPFAM" id="SSF56801">
    <property type="entry name" value="Acetyl-CoA synthetase-like"/>
    <property type="match status" value="1"/>
</dbReference>
<evidence type="ECO:0000259" key="3">
    <source>
        <dbReference type="Pfam" id="PF00501"/>
    </source>
</evidence>
<dbReference type="GO" id="GO:0006631">
    <property type="term" value="P:fatty acid metabolic process"/>
    <property type="evidence" value="ECO:0007669"/>
    <property type="project" value="TreeGrafter"/>
</dbReference>
<protein>
    <submittedName>
        <fullName evidence="5">Putative 2-succinylbenzoate--CoA ligase</fullName>
        <ecNumber evidence="5">6.2.1.26</ecNumber>
    </submittedName>
</protein>
<dbReference type="Gene3D" id="3.30.300.30">
    <property type="match status" value="1"/>
</dbReference>
<dbReference type="AlphaFoldDB" id="A0A344UUZ8"/>
<sequence length="406" mass="42091">MVNPLSNARVVRVERSDEDVAWLMGRLDVLFSGSTTSVLVPVGGDEMPPAVVTDVEKRAVRDLDDVRLIVRTSGSTTGHGRMVGLSADQLRASIHATDERTGGPGTWVLALPPHHIAGLQVVARSVLAGTTPQVLAGSFSAGDLADGIESALTRDDRVHVSVVPTQLVDALADPRAAEALTGCTSVLVGGAAADPALIDRARAASVPVLLTYGMSETCGGCVYDGVPLAGTRIAVGEGPGSTETSGRVWLGGPMVMSGYLDGDLGITVEDGIRWLATSDLGHREGDRLVVDGRIDDVIITGGLKVNASQVAAAVRATEMVEQATVVGLEDSRWGRVVTAVVVPSASWSDASALREAVAEQLPRTHAPRVVVTVGAVPMLASGKVDRVAAVRAARQARDTGSAWCRD</sequence>
<dbReference type="Proteomes" id="UP000251995">
    <property type="component" value="Chromosome"/>
</dbReference>
<dbReference type="EC" id="6.2.1.26" evidence="5"/>
<dbReference type="Pfam" id="PF00501">
    <property type="entry name" value="AMP-binding"/>
    <property type="match status" value="1"/>
</dbReference>
<evidence type="ECO:0000313" key="5">
    <source>
        <dbReference type="EMBL" id="AXE39096.1"/>
    </source>
</evidence>
<dbReference type="Gene3D" id="3.40.50.12780">
    <property type="entry name" value="N-terminal domain of ligase-like"/>
    <property type="match status" value="1"/>
</dbReference>
<comment type="similarity">
    <text evidence="1">Belongs to the ATP-dependent AMP-binding enzyme family.</text>
</comment>
<dbReference type="PANTHER" id="PTHR43201:SF5">
    <property type="entry name" value="MEDIUM-CHAIN ACYL-COA LIGASE ACSF2, MITOCHONDRIAL"/>
    <property type="match status" value="1"/>
</dbReference>
<evidence type="ECO:0000256" key="2">
    <source>
        <dbReference type="ARBA" id="ARBA00022598"/>
    </source>
</evidence>
<dbReference type="KEGG" id="acij:JS278_01940"/>